<comment type="similarity">
    <text evidence="1 4">Belongs to the glycosyl hydrolase 30 family.</text>
</comment>
<feature type="domain" description="Glycosyl hydrolase family 30 beta sandwich" evidence="6">
    <location>
        <begin position="452"/>
        <end position="512"/>
    </location>
</feature>
<keyword evidence="2" id="KW-0732">Signal</keyword>
<dbReference type="GO" id="GO:0016787">
    <property type="term" value="F:hydrolase activity"/>
    <property type="evidence" value="ECO:0007669"/>
    <property type="project" value="UniProtKB-KW"/>
</dbReference>
<evidence type="ECO:0000259" key="5">
    <source>
        <dbReference type="Pfam" id="PF02055"/>
    </source>
</evidence>
<dbReference type="Gene3D" id="3.20.20.80">
    <property type="entry name" value="Glycosidases"/>
    <property type="match status" value="1"/>
</dbReference>
<reference evidence="8" key="1">
    <citation type="journal article" date="2019" name="Int. J. Syst. Evol. Microbiol.">
        <title>The Global Catalogue of Microorganisms (GCM) 10K type strain sequencing project: providing services to taxonomists for standard genome sequencing and annotation.</title>
        <authorList>
            <consortium name="The Broad Institute Genomics Platform"/>
            <consortium name="The Broad Institute Genome Sequencing Center for Infectious Disease"/>
            <person name="Wu L."/>
            <person name="Ma J."/>
        </authorList>
    </citation>
    <scope>NUCLEOTIDE SEQUENCE [LARGE SCALE GENOMIC DNA]</scope>
    <source>
        <strain evidence="8">JCM 17626</strain>
    </source>
</reference>
<dbReference type="EMBL" id="BAABBY010000006">
    <property type="protein sequence ID" value="GAA4205329.1"/>
    <property type="molecule type" value="Genomic_DNA"/>
</dbReference>
<dbReference type="InterPro" id="IPR017853">
    <property type="entry name" value="GH"/>
</dbReference>
<dbReference type="PRINTS" id="PR00843">
    <property type="entry name" value="GLHYDRLASE30"/>
</dbReference>
<gene>
    <name evidence="7" type="ORF">GCM10022289_24570</name>
</gene>
<dbReference type="PANTHER" id="PTHR11069:SF23">
    <property type="entry name" value="LYSOSOMAL ACID GLUCOSYLCERAMIDASE"/>
    <property type="match status" value="1"/>
</dbReference>
<evidence type="ECO:0000256" key="4">
    <source>
        <dbReference type="RuleBase" id="RU361188"/>
    </source>
</evidence>
<proteinExistence type="inferred from homology"/>
<evidence type="ECO:0000256" key="1">
    <source>
        <dbReference type="ARBA" id="ARBA00005382"/>
    </source>
</evidence>
<dbReference type="Gene3D" id="2.60.40.1180">
    <property type="entry name" value="Golgi alpha-mannosidase II"/>
    <property type="match status" value="1"/>
</dbReference>
<evidence type="ECO:0000259" key="6">
    <source>
        <dbReference type="Pfam" id="PF17189"/>
    </source>
</evidence>
<evidence type="ECO:0000256" key="2">
    <source>
        <dbReference type="ARBA" id="ARBA00022729"/>
    </source>
</evidence>
<keyword evidence="8" id="KW-1185">Reference proteome</keyword>
<dbReference type="Pfam" id="PF02055">
    <property type="entry name" value="Glyco_hydro_30"/>
    <property type="match status" value="1"/>
</dbReference>
<dbReference type="InterPro" id="IPR033453">
    <property type="entry name" value="Glyco_hydro_30_TIM-barrel"/>
</dbReference>
<dbReference type="Proteomes" id="UP001501772">
    <property type="component" value="Unassembled WGS sequence"/>
</dbReference>
<organism evidence="7 8">
    <name type="scientific">Pedobacter jeongneungensis</name>
    <dbReference type="NCBI Taxonomy" id="947309"/>
    <lineage>
        <taxon>Bacteria</taxon>
        <taxon>Pseudomonadati</taxon>
        <taxon>Bacteroidota</taxon>
        <taxon>Sphingobacteriia</taxon>
        <taxon>Sphingobacteriales</taxon>
        <taxon>Sphingobacteriaceae</taxon>
        <taxon>Pedobacter</taxon>
    </lineage>
</organism>
<name>A0ABP8BF93_9SPHI</name>
<dbReference type="InterPro" id="IPR001139">
    <property type="entry name" value="Glyco_hydro_30"/>
</dbReference>
<evidence type="ECO:0000313" key="8">
    <source>
        <dbReference type="Proteomes" id="UP001501772"/>
    </source>
</evidence>
<comment type="caution">
    <text evidence="7">The sequence shown here is derived from an EMBL/GenBank/DDBJ whole genome shotgun (WGS) entry which is preliminary data.</text>
</comment>
<dbReference type="Pfam" id="PF17189">
    <property type="entry name" value="Glyco_hydro_30C"/>
    <property type="match status" value="1"/>
</dbReference>
<sequence>MIDLFGNCTADNSKNVAQATKLNKYIVMKQNLSILLVLATAFTAAAQNKKATKPVQSYTVANKKVTVYTTAEKSEYRISKTETLNFVENKQPFETEPCIFVDPTVKYQTLVGIGGALTDASAETFAKLSKKNQQELLTAYYSPDKGIGYTLARTNIASCDFSSGSYTYVQDNDAALKTFSVAHDEQFKIPLIKQATAAAGGKLPLFVSPWSPPAWMKDNNSLIQGGHLLPAFRQSWANHYVKFIKTYEAMGIPIWGLSVQNEPMAKQKWESCVFTAEEERDFIKNFLGPTLQKSGLASKKLIAWDHNRDQIFQRASTILNDKDAAKYVWGIGFHWYETWTGSGMQFGNVKQTHEAYPDKALIFTEGCKEKYDVNKLDDWTLGERYGYSMINDFNAGTAAWTDWNILLDEKGGPNHVGNFCFAPVHADTKNDKLIYTNAYYYMGHFSKFIRPGAKRIGAASSRDKLQSTAFLNTDGKLVVVVMNQSDDKLKYSLWIKGEAATTTSLPHSITTLVVE</sequence>
<feature type="domain" description="Glycosyl hydrolase family 30 TIM-barrel" evidence="5">
    <location>
        <begin position="112"/>
        <end position="449"/>
    </location>
</feature>
<dbReference type="InterPro" id="IPR013780">
    <property type="entry name" value="Glyco_hydro_b"/>
</dbReference>
<dbReference type="PANTHER" id="PTHR11069">
    <property type="entry name" value="GLUCOSYLCERAMIDASE"/>
    <property type="match status" value="1"/>
</dbReference>
<keyword evidence="4" id="KW-0326">Glycosidase</keyword>
<accession>A0ABP8BF93</accession>
<protein>
    <submittedName>
        <fullName evidence="7">Glycoside hydrolase family 30 protein</fullName>
    </submittedName>
</protein>
<evidence type="ECO:0000256" key="3">
    <source>
        <dbReference type="ARBA" id="ARBA00022801"/>
    </source>
</evidence>
<keyword evidence="3 4" id="KW-0378">Hydrolase</keyword>
<dbReference type="SUPFAM" id="SSF51445">
    <property type="entry name" value="(Trans)glycosidases"/>
    <property type="match status" value="1"/>
</dbReference>
<dbReference type="InterPro" id="IPR033452">
    <property type="entry name" value="GH30_C"/>
</dbReference>
<evidence type="ECO:0000313" key="7">
    <source>
        <dbReference type="EMBL" id="GAA4205329.1"/>
    </source>
</evidence>